<gene>
    <name evidence="3" type="ORF">DBRI00130_LOCUS4973</name>
</gene>
<dbReference type="EMBL" id="HBNS01006125">
    <property type="protein sequence ID" value="CAE4588103.1"/>
    <property type="molecule type" value="Transcribed_RNA"/>
</dbReference>
<dbReference type="InterPro" id="IPR006652">
    <property type="entry name" value="Kelch_1"/>
</dbReference>
<evidence type="ECO:0000256" key="1">
    <source>
        <dbReference type="ARBA" id="ARBA00022441"/>
    </source>
</evidence>
<dbReference type="SUPFAM" id="SSF117281">
    <property type="entry name" value="Kelch motif"/>
    <property type="match status" value="1"/>
</dbReference>
<dbReference type="Pfam" id="PF01344">
    <property type="entry name" value="Kelch_1"/>
    <property type="match status" value="2"/>
</dbReference>
<dbReference type="PANTHER" id="PTHR46344">
    <property type="entry name" value="OS02G0202900 PROTEIN"/>
    <property type="match status" value="1"/>
</dbReference>
<name>A0A7S4QMG7_9STRA</name>
<dbReference type="InterPro" id="IPR015915">
    <property type="entry name" value="Kelch-typ_b-propeller"/>
</dbReference>
<evidence type="ECO:0000256" key="2">
    <source>
        <dbReference type="ARBA" id="ARBA00022737"/>
    </source>
</evidence>
<reference evidence="3" key="1">
    <citation type="submission" date="2021-01" db="EMBL/GenBank/DDBJ databases">
        <authorList>
            <person name="Corre E."/>
            <person name="Pelletier E."/>
            <person name="Niang G."/>
            <person name="Scheremetjew M."/>
            <person name="Finn R."/>
            <person name="Kale V."/>
            <person name="Holt S."/>
            <person name="Cochrane G."/>
            <person name="Meng A."/>
            <person name="Brown T."/>
            <person name="Cohen L."/>
        </authorList>
    </citation>
    <scope>NUCLEOTIDE SEQUENCE</scope>
    <source>
        <strain evidence="3">GSO104</strain>
    </source>
</reference>
<evidence type="ECO:0000313" key="3">
    <source>
        <dbReference type="EMBL" id="CAE4588103.1"/>
    </source>
</evidence>
<dbReference type="Pfam" id="PF07646">
    <property type="entry name" value="Kelch_2"/>
    <property type="match status" value="1"/>
</dbReference>
<dbReference type="InterPro" id="IPR011498">
    <property type="entry name" value="Kelch_2"/>
</dbReference>
<accession>A0A7S4QMG7</accession>
<dbReference type="Pfam" id="PF24681">
    <property type="entry name" value="Kelch_KLHDC2_KLHL20_DRC7"/>
    <property type="match status" value="1"/>
</dbReference>
<protein>
    <submittedName>
        <fullName evidence="3">Uncharacterized protein</fullName>
    </submittedName>
</protein>
<dbReference type="PANTHER" id="PTHR46344:SF27">
    <property type="entry name" value="KELCH REPEAT SUPERFAMILY PROTEIN"/>
    <property type="match status" value="1"/>
</dbReference>
<sequence length="341" mass="37906">MSNSDDFNTNLPSMHHKRHGCAAAAIGSQIFVAGGRNDLTIEIFDTLRKEWIMTNSIIMNTRECCAAVSLGDKFTVIGGSSIDAEDFPDFLSSMVEYDTILQQWSPLPSMNNRRMGCAAGVVDGKIFVAGGFDGFHCSSSAEEYDPATQRWTDMPPMHFQRFGCAAAVLDEKFYVFGGCNDEGIDHPSAEVYDPASNQWSMISSMKAARQFCAAVPIEGKIIVMGGGDFGDELVLSTYEIYDPTNDQWSSFTSEHNERWGCAAVEIRGTIYLVGGHDRVNPLNTIKSLRFMAVLLDKQPGVARDMGIDDNAMPSFISYLGHYCKFTTMWEIMRNRQDLFSW</sequence>
<keyword evidence="1" id="KW-0880">Kelch repeat</keyword>
<dbReference type="Gene3D" id="2.120.10.80">
    <property type="entry name" value="Kelch-type beta propeller"/>
    <property type="match status" value="2"/>
</dbReference>
<organism evidence="3">
    <name type="scientific">Ditylum brightwellii</name>
    <dbReference type="NCBI Taxonomy" id="49249"/>
    <lineage>
        <taxon>Eukaryota</taxon>
        <taxon>Sar</taxon>
        <taxon>Stramenopiles</taxon>
        <taxon>Ochrophyta</taxon>
        <taxon>Bacillariophyta</taxon>
        <taxon>Mediophyceae</taxon>
        <taxon>Lithodesmiophycidae</taxon>
        <taxon>Lithodesmiales</taxon>
        <taxon>Lithodesmiaceae</taxon>
        <taxon>Ditylum</taxon>
    </lineage>
</organism>
<dbReference type="SMART" id="SM00612">
    <property type="entry name" value="Kelch"/>
    <property type="match status" value="5"/>
</dbReference>
<proteinExistence type="predicted"/>
<dbReference type="AlphaFoldDB" id="A0A7S4QMG7"/>
<keyword evidence="2" id="KW-0677">Repeat</keyword>